<feature type="transmembrane region" description="Helical" evidence="1">
    <location>
        <begin position="72"/>
        <end position="92"/>
    </location>
</feature>
<organism evidence="2 3">
    <name type="scientific">Xanthomonas rydalmerensis</name>
    <dbReference type="NCBI Taxonomy" id="3046274"/>
    <lineage>
        <taxon>Bacteria</taxon>
        <taxon>Pseudomonadati</taxon>
        <taxon>Pseudomonadota</taxon>
        <taxon>Gammaproteobacteria</taxon>
        <taxon>Lysobacterales</taxon>
        <taxon>Lysobacteraceae</taxon>
        <taxon>Xanthomonas</taxon>
    </lineage>
</organism>
<feature type="transmembrane region" description="Helical" evidence="1">
    <location>
        <begin position="104"/>
        <end position="131"/>
    </location>
</feature>
<name>A0ABZ0JQP8_9XANT</name>
<dbReference type="RefSeq" id="WP_317846254.1">
    <property type="nucleotide sequence ID" value="NZ_CP126172.1"/>
</dbReference>
<evidence type="ECO:0000313" key="2">
    <source>
        <dbReference type="EMBL" id="WOS41701.1"/>
    </source>
</evidence>
<reference evidence="2 3" key="1">
    <citation type="submission" date="2023-05" db="EMBL/GenBank/DDBJ databases">
        <title>Xanthomonas rydalmerenesis sp. nov., a novel Xanthomonas species isolated from Fragaria x ananassa.</title>
        <authorList>
            <person name="McKnight D.J.E."/>
            <person name="Wong-Bajracharya J."/>
            <person name="Okoh E.B."/>
            <person name="Snijders F."/>
            <person name="Lidbetter F."/>
            <person name="Webster J."/>
            <person name="Djordjevic S.P."/>
            <person name="Bogema D.R."/>
            <person name="Chapman T.A."/>
        </authorList>
    </citation>
    <scope>NUCLEOTIDE SEQUENCE [LARGE SCALE GENOMIC DNA]</scope>
    <source>
        <strain evidence="2 3">DAR34883</strain>
    </source>
</reference>
<keyword evidence="1" id="KW-0812">Transmembrane</keyword>
<proteinExistence type="predicted"/>
<keyword evidence="1" id="KW-1133">Transmembrane helix</keyword>
<sequence>MPFRSSSRFAMRAFRIVRTRLATCLAARSGSRRHRVGLVCVLAASLGCMTSAHATSQCPTEFGSKDPLIDLLGWAVIVSGVVLGGWLCVWAVRRSRGLRRWRRAAIVLAGVVAMLLLWSGGLVLAIAWFFLRC</sequence>
<protein>
    <submittedName>
        <fullName evidence="2">Uncharacterized protein</fullName>
    </submittedName>
</protein>
<gene>
    <name evidence="2" type="ORF">QN243_04350</name>
</gene>
<accession>A0ABZ0JQP8</accession>
<dbReference type="EMBL" id="CP126172">
    <property type="protein sequence ID" value="WOS41701.1"/>
    <property type="molecule type" value="Genomic_DNA"/>
</dbReference>
<evidence type="ECO:0000313" key="3">
    <source>
        <dbReference type="Proteomes" id="UP001302020"/>
    </source>
</evidence>
<keyword evidence="3" id="KW-1185">Reference proteome</keyword>
<keyword evidence="1" id="KW-0472">Membrane</keyword>
<dbReference type="Proteomes" id="UP001302020">
    <property type="component" value="Chromosome"/>
</dbReference>
<evidence type="ECO:0000256" key="1">
    <source>
        <dbReference type="SAM" id="Phobius"/>
    </source>
</evidence>